<dbReference type="OrthoDB" id="1407765at2"/>
<dbReference type="RefSeq" id="WP_160127507.1">
    <property type="nucleotide sequence ID" value="NZ_CP019288.1"/>
</dbReference>
<name>A0A7L4ZCS0_9FLAO</name>
<sequence length="344" mass="39453">MQSKTKSSINLPQSITLKIETNTEPSSELTRSLIFENFEGRRIELGFKLVKTASKTLEIAEFTDTTHDLQILGSLNHRSYWDKIYLRNNHGTSEIDIYKMCLTIHYHRVVSGGVKDIPMLSKTRINEKLPANSGEIFLTPHIEKHLLKHAGIYRGYFHPVAKLAVKDLGKSGTSDKDYDEYGDNPKYRGWISYECSEFVSWYLHETGCWKNFNNQPNTVFRDITFTGELHTIFKAASKTYYYHSGKKKFINEVTGAEYVPKAGDPLLRKGNGIFEHSMILLKWDSKNLTTTVIDGPYPVCIRTVDIDAMETRANDQKDFIVCELETTQYTATIKRGSIRRAIKK</sequence>
<proteinExistence type="predicted"/>
<evidence type="ECO:0000313" key="2">
    <source>
        <dbReference type="Proteomes" id="UP000464657"/>
    </source>
</evidence>
<keyword evidence="2" id="KW-1185">Reference proteome</keyword>
<dbReference type="EMBL" id="CP019288">
    <property type="protein sequence ID" value="QHI34713.1"/>
    <property type="molecule type" value="Genomic_DNA"/>
</dbReference>
<protein>
    <submittedName>
        <fullName evidence="1">Uncharacterized protein</fullName>
    </submittedName>
</protein>
<evidence type="ECO:0000313" key="1">
    <source>
        <dbReference type="EMBL" id="QHI34713.1"/>
    </source>
</evidence>
<accession>A0A7L4ZCS0</accession>
<gene>
    <name evidence="1" type="ORF">IMCC3317_00560</name>
</gene>
<reference evidence="1 2" key="1">
    <citation type="journal article" date="2013" name="Int. J. Syst. Evol. Microbiol.">
        <title>Kordia antarctica sp. nov., isolated from Antarctic seawater.</title>
        <authorList>
            <person name="Baek K."/>
            <person name="Choi A."/>
            <person name="Kang I."/>
            <person name="Lee K."/>
            <person name="Cho J.C."/>
        </authorList>
    </citation>
    <scope>NUCLEOTIDE SEQUENCE [LARGE SCALE GENOMIC DNA]</scope>
    <source>
        <strain evidence="1 2">IMCC3317</strain>
    </source>
</reference>
<dbReference type="AlphaFoldDB" id="A0A7L4ZCS0"/>
<organism evidence="1 2">
    <name type="scientific">Kordia antarctica</name>
    <dbReference type="NCBI Taxonomy" id="1218801"/>
    <lineage>
        <taxon>Bacteria</taxon>
        <taxon>Pseudomonadati</taxon>
        <taxon>Bacteroidota</taxon>
        <taxon>Flavobacteriia</taxon>
        <taxon>Flavobacteriales</taxon>
        <taxon>Flavobacteriaceae</taxon>
        <taxon>Kordia</taxon>
    </lineage>
</organism>
<dbReference type="KEGG" id="kan:IMCC3317_00560"/>
<dbReference type="Proteomes" id="UP000464657">
    <property type="component" value="Chromosome"/>
</dbReference>